<comment type="subcellular location">
    <subcellularLocation>
        <location evidence="2">Cell membrane</location>
        <topology evidence="2">Lipid-anchor</topology>
    </subcellularLocation>
</comment>
<gene>
    <name evidence="3" type="ORF">GCM10023143_09270</name>
</gene>
<evidence type="ECO:0000313" key="4">
    <source>
        <dbReference type="Proteomes" id="UP001501207"/>
    </source>
</evidence>
<keyword evidence="2" id="KW-0564">Palmitate</keyword>
<evidence type="ECO:0000256" key="2">
    <source>
        <dbReference type="RuleBase" id="RU362097"/>
    </source>
</evidence>
<dbReference type="Gene3D" id="1.20.1600.10">
    <property type="entry name" value="Outer membrane efflux proteins (OEP)"/>
    <property type="match status" value="1"/>
</dbReference>
<keyword evidence="2" id="KW-0449">Lipoprotein</keyword>
<dbReference type="Gene3D" id="2.20.200.10">
    <property type="entry name" value="Outer membrane efflux proteins (OEP)"/>
    <property type="match status" value="1"/>
</dbReference>
<name>A0ABP8FII3_9BACT</name>
<protein>
    <submittedName>
        <fullName evidence="3">Efflux transporter outer membrane subunit</fullName>
    </submittedName>
</protein>
<keyword evidence="2" id="KW-0812">Transmembrane</keyword>
<proteinExistence type="inferred from homology"/>
<comment type="caution">
    <text evidence="3">The sequence shown here is derived from an EMBL/GenBank/DDBJ whole genome shotgun (WGS) entry which is preliminary data.</text>
</comment>
<comment type="similarity">
    <text evidence="1 2">Belongs to the outer membrane factor (OMF) (TC 1.B.17) family.</text>
</comment>
<dbReference type="NCBIfam" id="TIGR01845">
    <property type="entry name" value="outer_NodT"/>
    <property type="match status" value="1"/>
</dbReference>
<dbReference type="RefSeq" id="WP_344976120.1">
    <property type="nucleotide sequence ID" value="NZ_BAABFN010000001.1"/>
</dbReference>
<dbReference type="PANTHER" id="PTHR30203">
    <property type="entry name" value="OUTER MEMBRANE CATION EFFLUX PROTEIN"/>
    <property type="match status" value="1"/>
</dbReference>
<dbReference type="Pfam" id="PF02321">
    <property type="entry name" value="OEP"/>
    <property type="match status" value="2"/>
</dbReference>
<dbReference type="EMBL" id="BAABFN010000001">
    <property type="protein sequence ID" value="GAA4304652.1"/>
    <property type="molecule type" value="Genomic_DNA"/>
</dbReference>
<dbReference type="InterPro" id="IPR010131">
    <property type="entry name" value="MdtP/NodT-like"/>
</dbReference>
<accession>A0ABP8FII3</accession>
<dbReference type="InterPro" id="IPR003423">
    <property type="entry name" value="OMP_efflux"/>
</dbReference>
<evidence type="ECO:0000256" key="1">
    <source>
        <dbReference type="ARBA" id="ARBA00007613"/>
    </source>
</evidence>
<dbReference type="PROSITE" id="PS51257">
    <property type="entry name" value="PROKAR_LIPOPROTEIN"/>
    <property type="match status" value="1"/>
</dbReference>
<dbReference type="Proteomes" id="UP001501207">
    <property type="component" value="Unassembled WGS sequence"/>
</dbReference>
<reference evidence="4" key="1">
    <citation type="journal article" date="2019" name="Int. J. Syst. Evol. Microbiol.">
        <title>The Global Catalogue of Microorganisms (GCM) 10K type strain sequencing project: providing services to taxonomists for standard genome sequencing and annotation.</title>
        <authorList>
            <consortium name="The Broad Institute Genomics Platform"/>
            <consortium name="The Broad Institute Genome Sequencing Center for Infectious Disease"/>
            <person name="Wu L."/>
            <person name="Ma J."/>
        </authorList>
    </citation>
    <scope>NUCLEOTIDE SEQUENCE [LARGE SCALE GENOMIC DNA]</scope>
    <source>
        <strain evidence="4">JCM 17664</strain>
    </source>
</reference>
<keyword evidence="2" id="KW-1134">Transmembrane beta strand</keyword>
<dbReference type="SUPFAM" id="SSF56954">
    <property type="entry name" value="Outer membrane efflux proteins (OEP)"/>
    <property type="match status" value="1"/>
</dbReference>
<keyword evidence="2" id="KW-0472">Membrane</keyword>
<dbReference type="PANTHER" id="PTHR30203:SF33">
    <property type="entry name" value="BLR4455 PROTEIN"/>
    <property type="match status" value="1"/>
</dbReference>
<sequence>MQHKTNTGGLLLGLVLGLTLFSCRVGRDYRRPELQLPDHYRHAPVTTYGDTAGIAALEWRKFFTDTTLQGLIAKGIRYNYDLQLAVERIAAAEQRLKAARLAGLPQADLQIGAQYNHPSKNSLNGMSAGSVLHSDHLEDYNASAGISWEADIWGKIRRQKEIARTQYLQTHEAKKAVQSRLVSDIARGFYQLLMLDKQLKIARQNLALSDNTLKLTRLLRDAGEATTLSVQQTEAQQKAIAALIPQLEQGIALQENALQLLTGQFPGTVARTVNLSDITIPDFLPAGLPVALVSRRPDVRSAEMDVIVANAAVGIRQAEMYPSLSISAEGGVNALKASSWFTLPGSLFGVVTGGITQPLFDRRRLKTDYAVAKIEREQSVTAFRQTVLQAVTEVSDALIKTDKLRQQEKTAAEQVAILKKAISNAQQLYKNAMANYLEVISAQSSALQAQLDLADIRSRELSAAADLYMALGGGWR</sequence>
<organism evidence="3 4">
    <name type="scientific">Compostibacter hankyongensis</name>
    <dbReference type="NCBI Taxonomy" id="1007089"/>
    <lineage>
        <taxon>Bacteria</taxon>
        <taxon>Pseudomonadati</taxon>
        <taxon>Bacteroidota</taxon>
        <taxon>Chitinophagia</taxon>
        <taxon>Chitinophagales</taxon>
        <taxon>Chitinophagaceae</taxon>
        <taxon>Compostibacter</taxon>
    </lineage>
</organism>
<evidence type="ECO:0000313" key="3">
    <source>
        <dbReference type="EMBL" id="GAA4304652.1"/>
    </source>
</evidence>
<keyword evidence="4" id="KW-1185">Reference proteome</keyword>